<evidence type="ECO:0000313" key="5">
    <source>
        <dbReference type="Proteomes" id="UP000747542"/>
    </source>
</evidence>
<keyword evidence="2" id="KW-0328">Glycosyltransferase</keyword>
<dbReference type="CDD" id="cd03784">
    <property type="entry name" value="GT1_Gtf-like"/>
    <property type="match status" value="1"/>
</dbReference>
<dbReference type="EMBL" id="JAHLQT010024959">
    <property type="protein sequence ID" value="KAG7164576.1"/>
    <property type="molecule type" value="Genomic_DNA"/>
</dbReference>
<evidence type="ECO:0000313" key="4">
    <source>
        <dbReference type="EMBL" id="KAG7164576.1"/>
    </source>
</evidence>
<dbReference type="PANTHER" id="PTHR48043:SF159">
    <property type="entry name" value="EG:EG0003.4 PROTEIN-RELATED"/>
    <property type="match status" value="1"/>
</dbReference>
<dbReference type="Proteomes" id="UP000747542">
    <property type="component" value="Unassembled WGS sequence"/>
</dbReference>
<comment type="similarity">
    <text evidence="1">Belongs to the UDP-glycosyltransferase family.</text>
</comment>
<dbReference type="Pfam" id="PF00201">
    <property type="entry name" value="UDPGT"/>
    <property type="match status" value="1"/>
</dbReference>
<accession>A0A8J5JY53</accession>
<sequence length="111" mass="12509">DLGSWISGAGSAGVIYVSLGSVMDSKSLPLEYQQILLQVFRRLPQRVIWKFEGELKDVPDNVMISKWLPQQDVLAHDKVKVFITHCGLLSLQETTYHAKRLLALPTFSDQP</sequence>
<reference evidence="4" key="1">
    <citation type="journal article" date="2021" name="Sci. Adv.">
        <title>The American lobster genome reveals insights on longevity, neural, and immune adaptations.</title>
        <authorList>
            <person name="Polinski J.M."/>
            <person name="Zimin A.V."/>
            <person name="Clark K.F."/>
            <person name="Kohn A.B."/>
            <person name="Sadowski N."/>
            <person name="Timp W."/>
            <person name="Ptitsyn A."/>
            <person name="Khanna P."/>
            <person name="Romanova D.Y."/>
            <person name="Williams P."/>
            <person name="Greenwood S.J."/>
            <person name="Moroz L.L."/>
            <person name="Walt D.R."/>
            <person name="Bodnar A.G."/>
        </authorList>
    </citation>
    <scope>NUCLEOTIDE SEQUENCE</scope>
    <source>
        <strain evidence="4">GMGI-L3</strain>
    </source>
</reference>
<dbReference type="GO" id="GO:0008194">
    <property type="term" value="F:UDP-glycosyltransferase activity"/>
    <property type="evidence" value="ECO:0007669"/>
    <property type="project" value="InterPro"/>
</dbReference>
<evidence type="ECO:0000256" key="2">
    <source>
        <dbReference type="ARBA" id="ARBA00022676"/>
    </source>
</evidence>
<protein>
    <submittedName>
        <fullName evidence="4">UDP-glucuronosyltransferase 3-like 1</fullName>
    </submittedName>
</protein>
<dbReference type="FunFam" id="3.40.50.2000:FF:000050">
    <property type="entry name" value="UDP-glucuronosyltransferase"/>
    <property type="match status" value="1"/>
</dbReference>
<gene>
    <name evidence="4" type="primary">Ugt3-L1</name>
    <name evidence="4" type="ORF">Hamer_G004957</name>
</gene>
<keyword evidence="5" id="KW-1185">Reference proteome</keyword>
<dbReference type="AlphaFoldDB" id="A0A8J5JY53"/>
<name>A0A8J5JY53_HOMAM</name>
<organism evidence="4 5">
    <name type="scientific">Homarus americanus</name>
    <name type="common">American lobster</name>
    <dbReference type="NCBI Taxonomy" id="6706"/>
    <lineage>
        <taxon>Eukaryota</taxon>
        <taxon>Metazoa</taxon>
        <taxon>Ecdysozoa</taxon>
        <taxon>Arthropoda</taxon>
        <taxon>Crustacea</taxon>
        <taxon>Multicrustacea</taxon>
        <taxon>Malacostraca</taxon>
        <taxon>Eumalacostraca</taxon>
        <taxon>Eucarida</taxon>
        <taxon>Decapoda</taxon>
        <taxon>Pleocyemata</taxon>
        <taxon>Astacidea</taxon>
        <taxon>Nephropoidea</taxon>
        <taxon>Nephropidae</taxon>
        <taxon>Homarus</taxon>
    </lineage>
</organism>
<proteinExistence type="inferred from homology"/>
<dbReference type="InterPro" id="IPR002213">
    <property type="entry name" value="UDP_glucos_trans"/>
</dbReference>
<dbReference type="InterPro" id="IPR050271">
    <property type="entry name" value="UDP-glycosyltransferase"/>
</dbReference>
<comment type="caution">
    <text evidence="4">The sequence shown here is derived from an EMBL/GenBank/DDBJ whole genome shotgun (WGS) entry which is preliminary data.</text>
</comment>
<dbReference type="SUPFAM" id="SSF53756">
    <property type="entry name" value="UDP-Glycosyltransferase/glycogen phosphorylase"/>
    <property type="match status" value="1"/>
</dbReference>
<evidence type="ECO:0000256" key="3">
    <source>
        <dbReference type="ARBA" id="ARBA00022679"/>
    </source>
</evidence>
<dbReference type="Gene3D" id="3.40.50.2000">
    <property type="entry name" value="Glycogen Phosphorylase B"/>
    <property type="match status" value="1"/>
</dbReference>
<dbReference type="PANTHER" id="PTHR48043">
    <property type="entry name" value="EG:EG0003.4 PROTEIN-RELATED"/>
    <property type="match status" value="1"/>
</dbReference>
<feature type="non-terminal residue" evidence="4">
    <location>
        <position position="111"/>
    </location>
</feature>
<evidence type="ECO:0000256" key="1">
    <source>
        <dbReference type="ARBA" id="ARBA00009995"/>
    </source>
</evidence>
<keyword evidence="3" id="KW-0808">Transferase</keyword>